<dbReference type="RefSeq" id="WP_281145090.1">
    <property type="nucleotide sequence ID" value="NZ_CP123967.1"/>
</dbReference>
<evidence type="ECO:0000256" key="2">
    <source>
        <dbReference type="SAM" id="Phobius"/>
    </source>
</evidence>
<dbReference type="Proteomes" id="UP001244136">
    <property type="component" value="Chromosome"/>
</dbReference>
<protein>
    <submittedName>
        <fullName evidence="4">EamA family transporter</fullName>
    </submittedName>
</protein>
<dbReference type="PANTHER" id="PTHR22911:SF37">
    <property type="entry name" value="THREONINE_HOMOSERINE EXPORTER RHTA"/>
    <property type="match status" value="1"/>
</dbReference>
<comment type="similarity">
    <text evidence="1">Belongs to the EamA transporter family.</text>
</comment>
<proteinExistence type="inferred from homology"/>
<dbReference type="InterPro" id="IPR037185">
    <property type="entry name" value="EmrE-like"/>
</dbReference>
<keyword evidence="5" id="KW-1185">Reference proteome</keyword>
<name>A0ABY8PXX8_9ACTN</name>
<dbReference type="InterPro" id="IPR000620">
    <property type="entry name" value="EamA_dom"/>
</dbReference>
<accession>A0ABY8PXX8</accession>
<feature type="transmembrane region" description="Helical" evidence="2">
    <location>
        <begin position="217"/>
        <end position="236"/>
    </location>
</feature>
<reference evidence="4 5" key="1">
    <citation type="journal article" date="2008" name="Int. J. Syst. Evol. Microbiol.">
        <title>Tessaracoccus flavescens sp. nov., isolated from marine sediment.</title>
        <authorList>
            <person name="Lee D.W."/>
            <person name="Lee S.D."/>
        </authorList>
    </citation>
    <scope>NUCLEOTIDE SEQUENCE [LARGE SCALE GENOMIC DNA]</scope>
    <source>
        <strain evidence="4 5">T21</strain>
    </source>
</reference>
<dbReference type="PANTHER" id="PTHR22911">
    <property type="entry name" value="ACYL-MALONYL CONDENSING ENZYME-RELATED"/>
    <property type="match status" value="1"/>
</dbReference>
<evidence type="ECO:0000313" key="4">
    <source>
        <dbReference type="EMBL" id="WGT47357.1"/>
    </source>
</evidence>
<keyword evidence="2" id="KW-0812">Transmembrane</keyword>
<feature type="transmembrane region" description="Helical" evidence="2">
    <location>
        <begin position="48"/>
        <end position="72"/>
    </location>
</feature>
<feature type="transmembrane region" description="Helical" evidence="2">
    <location>
        <begin position="188"/>
        <end position="211"/>
    </location>
</feature>
<keyword evidence="2" id="KW-0472">Membrane</keyword>
<organism evidence="4 5">
    <name type="scientific">Tessaracoccus lacteus</name>
    <dbReference type="NCBI Taxonomy" id="3041766"/>
    <lineage>
        <taxon>Bacteria</taxon>
        <taxon>Bacillati</taxon>
        <taxon>Actinomycetota</taxon>
        <taxon>Actinomycetes</taxon>
        <taxon>Propionibacteriales</taxon>
        <taxon>Propionibacteriaceae</taxon>
        <taxon>Tessaracoccus</taxon>
    </lineage>
</organism>
<feature type="transmembrane region" description="Helical" evidence="2">
    <location>
        <begin position="135"/>
        <end position="151"/>
    </location>
</feature>
<sequence>MTTTTAPAVAAPIAAATASSRQRAAGIAALVGGSASNQVGAAAGAHAFPVIGAVGVVAIRQLTTAAVLVPLVRPRLRALTRAQWGPVLGLVAVFSVMNLSLYLAVDRIGLALAVTLEFLGPLTVALLGSRRRIDLACALLAAAGVVVMTRPGPTTDLLGVALGLTAAAAWACYILLNRSVGQRLPGLEGTAAASLVTALVWLPVAAVWFVLHPPTPAAILLAVSCGVLSSVVPYVADLVALRRVPAELFGTLSSVSPVWAALAGWLLLGQALEVHEWLGMALILASNSAVSVAGRPGVRRGGGTIGA</sequence>
<dbReference type="Pfam" id="PF00892">
    <property type="entry name" value="EamA"/>
    <property type="match status" value="1"/>
</dbReference>
<evidence type="ECO:0000256" key="1">
    <source>
        <dbReference type="ARBA" id="ARBA00007362"/>
    </source>
</evidence>
<feature type="transmembrane region" description="Helical" evidence="2">
    <location>
        <begin position="110"/>
        <end position="128"/>
    </location>
</feature>
<feature type="transmembrane region" description="Helical" evidence="2">
    <location>
        <begin position="248"/>
        <end position="268"/>
    </location>
</feature>
<gene>
    <name evidence="4" type="ORF">QH948_00790</name>
</gene>
<evidence type="ECO:0000313" key="5">
    <source>
        <dbReference type="Proteomes" id="UP001244136"/>
    </source>
</evidence>
<evidence type="ECO:0000259" key="3">
    <source>
        <dbReference type="Pfam" id="PF00892"/>
    </source>
</evidence>
<feature type="transmembrane region" description="Helical" evidence="2">
    <location>
        <begin position="157"/>
        <end position="176"/>
    </location>
</feature>
<dbReference type="SUPFAM" id="SSF103481">
    <property type="entry name" value="Multidrug resistance efflux transporter EmrE"/>
    <property type="match status" value="2"/>
</dbReference>
<feature type="transmembrane region" description="Helical" evidence="2">
    <location>
        <begin position="84"/>
        <end position="104"/>
    </location>
</feature>
<keyword evidence="2" id="KW-1133">Transmembrane helix</keyword>
<feature type="domain" description="EamA" evidence="3">
    <location>
        <begin position="158"/>
        <end position="286"/>
    </location>
</feature>
<feature type="transmembrane region" description="Helical" evidence="2">
    <location>
        <begin position="274"/>
        <end position="293"/>
    </location>
</feature>
<dbReference type="EMBL" id="CP123967">
    <property type="protein sequence ID" value="WGT47357.1"/>
    <property type="molecule type" value="Genomic_DNA"/>
</dbReference>